<dbReference type="InterPro" id="IPR005532">
    <property type="entry name" value="SUMF_dom"/>
</dbReference>
<reference evidence="4 5" key="1">
    <citation type="submission" date="2019-11" db="EMBL/GenBank/DDBJ databases">
        <title>Identification of a novel strain.</title>
        <authorList>
            <person name="Xu Q."/>
            <person name="Wang G."/>
        </authorList>
    </citation>
    <scope>NUCLEOTIDE SEQUENCE [LARGE SCALE GENOMIC DNA]</scope>
    <source>
        <strain evidence="5">xq</strain>
    </source>
</reference>
<evidence type="ECO:0000313" key="4">
    <source>
        <dbReference type="EMBL" id="MTD94372.1"/>
    </source>
</evidence>
<dbReference type="InterPro" id="IPR016187">
    <property type="entry name" value="CTDL_fold"/>
</dbReference>
<name>A0A6I3KKU8_9HYPH</name>
<dbReference type="Pfam" id="PF03781">
    <property type="entry name" value="FGE-sulfatase"/>
    <property type="match status" value="1"/>
</dbReference>
<keyword evidence="5" id="KW-1185">Reference proteome</keyword>
<feature type="region of interest" description="Disordered" evidence="1">
    <location>
        <begin position="670"/>
        <end position="691"/>
    </location>
</feature>
<dbReference type="Gene3D" id="3.90.1580.10">
    <property type="entry name" value="paralog of FGE (formylglycine-generating enzyme)"/>
    <property type="match status" value="1"/>
</dbReference>
<gene>
    <name evidence="4" type="ORF">GIW81_08500</name>
</gene>
<proteinExistence type="predicted"/>
<feature type="transmembrane region" description="Helical" evidence="2">
    <location>
        <begin position="191"/>
        <end position="222"/>
    </location>
</feature>
<dbReference type="PANTHER" id="PTHR23150:SF19">
    <property type="entry name" value="FORMYLGLYCINE-GENERATING ENZYME"/>
    <property type="match status" value="1"/>
</dbReference>
<dbReference type="SUPFAM" id="SSF56436">
    <property type="entry name" value="C-type lectin-like"/>
    <property type="match status" value="1"/>
</dbReference>
<dbReference type="InterPro" id="IPR042095">
    <property type="entry name" value="SUMF_sf"/>
</dbReference>
<dbReference type="PANTHER" id="PTHR23150">
    <property type="entry name" value="SULFATASE MODIFYING FACTOR 1, 2"/>
    <property type="match status" value="1"/>
</dbReference>
<dbReference type="AlphaFoldDB" id="A0A6I3KKU8"/>
<evidence type="ECO:0000259" key="3">
    <source>
        <dbReference type="Pfam" id="PF03781"/>
    </source>
</evidence>
<organism evidence="4 5">
    <name type="scientific">Hyphomicrobium album</name>
    <dbReference type="NCBI Taxonomy" id="2665159"/>
    <lineage>
        <taxon>Bacteria</taxon>
        <taxon>Pseudomonadati</taxon>
        <taxon>Pseudomonadota</taxon>
        <taxon>Alphaproteobacteria</taxon>
        <taxon>Hyphomicrobiales</taxon>
        <taxon>Hyphomicrobiaceae</taxon>
        <taxon>Hyphomicrobium</taxon>
    </lineage>
</organism>
<evidence type="ECO:0000313" key="5">
    <source>
        <dbReference type="Proteomes" id="UP000440694"/>
    </source>
</evidence>
<keyword evidence="2" id="KW-1133">Transmembrane helix</keyword>
<evidence type="ECO:0000256" key="2">
    <source>
        <dbReference type="SAM" id="Phobius"/>
    </source>
</evidence>
<feature type="transmembrane region" description="Helical" evidence="2">
    <location>
        <begin position="107"/>
        <end position="126"/>
    </location>
</feature>
<dbReference type="Proteomes" id="UP000440694">
    <property type="component" value="Unassembled WGS sequence"/>
</dbReference>
<dbReference type="InterPro" id="IPR051043">
    <property type="entry name" value="Sulfatase_Mod_Factor_Kinase"/>
</dbReference>
<keyword evidence="2" id="KW-0812">Transmembrane</keyword>
<feature type="transmembrane region" description="Helical" evidence="2">
    <location>
        <begin position="260"/>
        <end position="278"/>
    </location>
</feature>
<dbReference type="InterPro" id="IPR011989">
    <property type="entry name" value="ARM-like"/>
</dbReference>
<dbReference type="Gene3D" id="1.25.10.10">
    <property type="entry name" value="Leucine-rich Repeat Variant"/>
    <property type="match status" value="1"/>
</dbReference>
<feature type="domain" description="Sulfatase-modifying factor enzyme-like" evidence="3">
    <location>
        <begin position="678"/>
        <end position="930"/>
    </location>
</feature>
<accession>A0A6I3KKU8</accession>
<protein>
    <submittedName>
        <fullName evidence="4">SUMF1/EgtB/PvdO family nonheme iron enzyme</fullName>
    </submittedName>
</protein>
<feature type="transmembrane region" description="Helical" evidence="2">
    <location>
        <begin position="147"/>
        <end position="171"/>
    </location>
</feature>
<sequence>MPRHIFVFVLSPTAPKGLLGEDKVWHQFTRLRRHIRRGVLTLLFWTTALRQSKALRTFRNDVFLAPSIGPAAAWSLVAFAFLLYEIVERYAVPEGTPIDAIDRQQSIAVVFIVGAAALIAALVSASRHRLKDFPFPRHIYARFPLKALRFVVGTLWSSASLALSFLDYVFVRVLAAPLVAPGRSRTIAFGILSLGMLCGVFLPPPFGLIAAAAVGTAIFAIVRRWSWVEAEKDRFLVERTKSKELGSRGAMLDEDLRDEALASLLLLIILIPILLRQIQWAYCGFGTEHSCPLPVKPLGSMPLHYELLEWLAYFGSHLTKAVPFVDWSEVFGVKSDWPDPTSKEGKIIVFVLRAGLDLLFLATLLQALQIMWRLVTERRAFESNQLPILEPLAENREMERIALALNNSFGLPVVDLPAVRTAYRYDADRLMEIVQSVEHRDSEEDDDSEKYRRFLRGKVAVALLGAQHPDGDTAEFFTAQSGSAKNVKLRKWVVDVASRLPPRNSEGEANRKTLQDILQDVGRDPRERAAAARALGRLDKCEATKALLLEKLTYWREFPEVRAGAAVALANQGVTEADQKIARLAGRVPHPQKGNFDGYVPILAVAYALPRPSNPLDFFKWGSKSDDRRLAVLINHAARIQRIPLSTAAAQAQLGQGQEHDQLVRIEPKPSGEFPPGFWMGSPDDEERSLPSERPRHFVTMKQSFAIGRYPVTVEEYLAFLNATRNELPTRFKEYQLRNAGGDTTQTTAVREDPARLPIVDVSWIDAMHYCGWLERVTGRVYRLPTEAEWEYACRAGKDGEDDWYNTGKDIGAGQANYSGSLGKREVREKKIPITKRVPVHMYDPNNFGLYHMHGNVFEWCADPWHKTFDDKPGMANSACDQSAWVEGGSFELGVMRGGSWYSFRPDLRAARRLRYSSTNRIDYGGFRLAMTLPDHF</sequence>
<dbReference type="EMBL" id="WMBQ01000001">
    <property type="protein sequence ID" value="MTD94372.1"/>
    <property type="molecule type" value="Genomic_DNA"/>
</dbReference>
<feature type="transmembrane region" description="Helical" evidence="2">
    <location>
        <begin position="62"/>
        <end position="87"/>
    </location>
</feature>
<evidence type="ECO:0000256" key="1">
    <source>
        <dbReference type="SAM" id="MobiDB-lite"/>
    </source>
</evidence>
<dbReference type="GO" id="GO:0120147">
    <property type="term" value="F:formylglycine-generating oxidase activity"/>
    <property type="evidence" value="ECO:0007669"/>
    <property type="project" value="TreeGrafter"/>
</dbReference>
<comment type="caution">
    <text evidence="4">The sequence shown here is derived from an EMBL/GenBank/DDBJ whole genome shotgun (WGS) entry which is preliminary data.</text>
</comment>
<dbReference type="RefSeq" id="WP_154738805.1">
    <property type="nucleotide sequence ID" value="NZ_WMBQ01000001.1"/>
</dbReference>
<keyword evidence="2" id="KW-0472">Membrane</keyword>